<dbReference type="EMBL" id="CP011304">
    <property type="protein sequence ID" value="AKE64139.1"/>
    <property type="molecule type" value="Genomic_DNA"/>
</dbReference>
<dbReference type="HOGENOM" id="CLU_2917419_0_0_3"/>
<dbReference type="Proteomes" id="UP000034103">
    <property type="component" value="Chromosome"/>
</dbReference>
<organism evidence="1 2">
    <name type="scientific">Microcystis aeruginosa NIES-2549</name>
    <dbReference type="NCBI Taxonomy" id="1641812"/>
    <lineage>
        <taxon>Bacteria</taxon>
        <taxon>Bacillati</taxon>
        <taxon>Cyanobacteriota</taxon>
        <taxon>Cyanophyceae</taxon>
        <taxon>Oscillatoriophycideae</taxon>
        <taxon>Chroococcales</taxon>
        <taxon>Microcystaceae</taxon>
        <taxon>Microcystis</taxon>
    </lineage>
</organism>
<proteinExistence type="predicted"/>
<dbReference type="AlphaFoldDB" id="A0A0F6U396"/>
<name>A0A0F6U396_MICAE</name>
<reference evidence="1 2" key="1">
    <citation type="journal article" date="2015" name="Genome Announc.">
        <title>Complete Genome Sequence of Microcystis aeruginosa NIES-2549, a Bloom-Forming Cyanobacterium from Lake Kasumigaura, Japan.</title>
        <authorList>
            <person name="Yamaguchi H."/>
            <person name="Suzuki S."/>
            <person name="Tanabe Y."/>
            <person name="Osana Y."/>
            <person name="Shimura Y."/>
            <person name="Ishida K."/>
            <person name="Kawachi M."/>
        </authorList>
    </citation>
    <scope>NUCLEOTIDE SEQUENCE [LARGE SCALE GENOMIC DNA]</scope>
    <source>
        <strain evidence="1 2">NIES-2549</strain>
    </source>
</reference>
<protein>
    <submittedName>
        <fullName evidence="1">Uncharacterized protein</fullName>
    </submittedName>
</protein>
<sequence>MKNVVVNSDVREVFPYIPDQSIHLTFTSPPLLQRSRLLHLYQLSSLLRFSLSIVPRNPSNY</sequence>
<gene>
    <name evidence="1" type="ORF">MYAER_1789</name>
</gene>
<evidence type="ECO:0000313" key="2">
    <source>
        <dbReference type="Proteomes" id="UP000034103"/>
    </source>
</evidence>
<evidence type="ECO:0000313" key="1">
    <source>
        <dbReference type="EMBL" id="AKE64139.1"/>
    </source>
</evidence>
<accession>A0A0F6U396</accession>